<organism evidence="9 10">
    <name type="scientific">Naumovozyma castellii</name>
    <name type="common">Yeast</name>
    <name type="synonym">Saccharomyces castellii</name>
    <dbReference type="NCBI Taxonomy" id="27288"/>
    <lineage>
        <taxon>Eukaryota</taxon>
        <taxon>Fungi</taxon>
        <taxon>Dikarya</taxon>
        <taxon>Ascomycota</taxon>
        <taxon>Saccharomycotina</taxon>
        <taxon>Saccharomycetes</taxon>
        <taxon>Saccharomycetales</taxon>
        <taxon>Saccharomycetaceae</taxon>
        <taxon>Naumovozyma</taxon>
    </lineage>
</organism>
<dbReference type="GO" id="GO:0016562">
    <property type="term" value="P:protein import into peroxisome matrix, receptor recycling"/>
    <property type="evidence" value="ECO:0007669"/>
    <property type="project" value="EnsemblFungi"/>
</dbReference>
<dbReference type="PROSITE" id="PS50127">
    <property type="entry name" value="UBC_2"/>
    <property type="match status" value="1"/>
</dbReference>
<dbReference type="GeneID" id="96903781"/>
<evidence type="ECO:0000256" key="4">
    <source>
        <dbReference type="ARBA" id="ARBA00022840"/>
    </source>
</evidence>
<evidence type="ECO:0000256" key="7">
    <source>
        <dbReference type="RuleBase" id="RU362109"/>
    </source>
</evidence>
<feature type="active site" description="Glycyl thioester intermediate" evidence="6">
    <location>
        <position position="102"/>
    </location>
</feature>
<evidence type="ECO:0000256" key="2">
    <source>
        <dbReference type="ARBA" id="ARBA00022741"/>
    </source>
</evidence>
<dbReference type="Gene3D" id="3.10.110.10">
    <property type="entry name" value="Ubiquitin Conjugating Enzyme"/>
    <property type="match status" value="1"/>
</dbReference>
<dbReference type="FunCoup" id="G0VF83">
    <property type="interactions" value="105"/>
</dbReference>
<dbReference type="AlphaFoldDB" id="G0VF83"/>
<dbReference type="STRING" id="1064592.G0VF83"/>
<evidence type="ECO:0000256" key="5">
    <source>
        <dbReference type="ARBA" id="ARBA00043952"/>
    </source>
</evidence>
<reference key="2">
    <citation type="submission" date="2011-08" db="EMBL/GenBank/DDBJ databases">
        <title>Genome sequence of Naumovozyma castellii.</title>
        <authorList>
            <person name="Gordon J.L."/>
            <person name="Armisen D."/>
            <person name="Proux-Wera E."/>
            <person name="OhEigeartaigh S.S."/>
            <person name="Byrne K.P."/>
            <person name="Wolfe K.H."/>
        </authorList>
    </citation>
    <scope>NUCLEOTIDE SEQUENCE</scope>
    <source>
        <strain>Type strain:CBS 4309</strain>
    </source>
</reference>
<accession>G0VF83</accession>
<dbReference type="HOGENOM" id="CLU_030988_13_0_1"/>
<dbReference type="InterPro" id="IPR000608">
    <property type="entry name" value="UBC"/>
</dbReference>
<evidence type="ECO:0000313" key="9">
    <source>
        <dbReference type="EMBL" id="CCC70148.1"/>
    </source>
</evidence>
<dbReference type="InterPro" id="IPR023313">
    <property type="entry name" value="UBQ-conjugating_AS"/>
</dbReference>
<keyword evidence="2 7" id="KW-0547">Nucleotide-binding</keyword>
<evidence type="ECO:0000256" key="3">
    <source>
        <dbReference type="ARBA" id="ARBA00022786"/>
    </source>
</evidence>
<keyword evidence="1" id="KW-0808">Transferase</keyword>
<dbReference type="Proteomes" id="UP000001640">
    <property type="component" value="Chromosome 5"/>
</dbReference>
<dbReference type="EMBL" id="HE576756">
    <property type="protein sequence ID" value="CCC70148.1"/>
    <property type="molecule type" value="Genomic_DNA"/>
</dbReference>
<evidence type="ECO:0000256" key="1">
    <source>
        <dbReference type="ARBA" id="ARBA00022679"/>
    </source>
</evidence>
<evidence type="ECO:0000259" key="8">
    <source>
        <dbReference type="PROSITE" id="PS50127"/>
    </source>
</evidence>
<dbReference type="RefSeq" id="XP_003676509.1">
    <property type="nucleotide sequence ID" value="XM_003676461.1"/>
</dbReference>
<dbReference type="GO" id="GO:0006513">
    <property type="term" value="P:protein monoubiquitination"/>
    <property type="evidence" value="ECO:0007669"/>
    <property type="project" value="EnsemblFungi"/>
</dbReference>
<reference evidence="9 10" key="1">
    <citation type="journal article" date="2011" name="Proc. Natl. Acad. Sci. U.S.A.">
        <title>Evolutionary erosion of yeast sex chromosomes by mating-type switching accidents.</title>
        <authorList>
            <person name="Gordon J.L."/>
            <person name="Armisen D."/>
            <person name="Proux-Wera E."/>
            <person name="Oheigeartaigh S.S."/>
            <person name="Byrne K.P."/>
            <person name="Wolfe K.H."/>
        </authorList>
    </citation>
    <scope>NUCLEOTIDE SEQUENCE [LARGE SCALE GENOMIC DNA]</scope>
    <source>
        <strain evidence="10">ATCC 76901 / BCRC 22586 / CBS 4309 / NBRC 1992 / NRRL Y-12630</strain>
    </source>
</reference>
<dbReference type="SUPFAM" id="SSF54495">
    <property type="entry name" value="UBC-like"/>
    <property type="match status" value="1"/>
</dbReference>
<feature type="domain" description="UBC core" evidence="8">
    <location>
        <begin position="1"/>
        <end position="166"/>
    </location>
</feature>
<dbReference type="GO" id="GO:0051865">
    <property type="term" value="P:protein autoubiquitination"/>
    <property type="evidence" value="ECO:0007669"/>
    <property type="project" value="EnsemblFungi"/>
</dbReference>
<dbReference type="GO" id="GO:0004842">
    <property type="term" value="F:ubiquitin-protein transferase activity"/>
    <property type="evidence" value="ECO:0007669"/>
    <property type="project" value="EnsemblFungi"/>
</dbReference>
<proteinExistence type="inferred from homology"/>
<dbReference type="SMART" id="SM00212">
    <property type="entry name" value="UBCc"/>
    <property type="match status" value="1"/>
</dbReference>
<dbReference type="PROSITE" id="PS00183">
    <property type="entry name" value="UBC_1"/>
    <property type="match status" value="1"/>
</dbReference>
<gene>
    <name evidence="9" type="primary">NCAS0E00780</name>
    <name evidence="9" type="ordered locus">NCAS_0E00780</name>
</gene>
<sequence length="171" mass="19506">MSRLLKEYKKIQTTLSPNSTHHNNNDDDEFNQIITYLHPISTSDLTHWQAQIKGPQGTPYANHEFQLQIECPPTYPIEPPIIHFQPLSMPHCNVNFQTGAICLDILEKQHWTPAWNLMTTMKAIWILLKDPVPDSPLNVDIANILRVNDQSAYNGLLNYYLSASPSPSTTK</sequence>
<dbReference type="InParanoid" id="G0VF83"/>
<dbReference type="GO" id="GO:0005524">
    <property type="term" value="F:ATP binding"/>
    <property type="evidence" value="ECO:0007669"/>
    <property type="project" value="UniProtKB-UniRule"/>
</dbReference>
<dbReference type="OrthoDB" id="9973183at2759"/>
<evidence type="ECO:0000313" key="10">
    <source>
        <dbReference type="Proteomes" id="UP000001640"/>
    </source>
</evidence>
<protein>
    <recommendedName>
        <fullName evidence="8">UBC core domain-containing protein</fullName>
    </recommendedName>
</protein>
<dbReference type="PANTHER" id="PTHR24067">
    <property type="entry name" value="UBIQUITIN-CONJUGATING ENZYME E2"/>
    <property type="match status" value="1"/>
</dbReference>
<name>G0VF83_NAUCA</name>
<comment type="similarity">
    <text evidence="7">Belongs to the ubiquitin-conjugating enzyme family.</text>
</comment>
<dbReference type="CDD" id="cd23812">
    <property type="entry name" value="UBCc_ScPEX4-like"/>
    <property type="match status" value="1"/>
</dbReference>
<dbReference type="eggNOG" id="KOG0417">
    <property type="taxonomic scope" value="Eukaryota"/>
</dbReference>
<dbReference type="InterPro" id="IPR050113">
    <property type="entry name" value="Ub_conjugating_enzyme"/>
</dbReference>
<dbReference type="InterPro" id="IPR016135">
    <property type="entry name" value="UBQ-conjugating_enzyme/RWD"/>
</dbReference>
<dbReference type="GO" id="GO:0005777">
    <property type="term" value="C:peroxisome"/>
    <property type="evidence" value="ECO:0007669"/>
    <property type="project" value="EnsemblFungi"/>
</dbReference>
<keyword evidence="3 7" id="KW-0833">Ubl conjugation pathway</keyword>
<keyword evidence="10" id="KW-1185">Reference proteome</keyword>
<evidence type="ECO:0000256" key="6">
    <source>
        <dbReference type="PROSITE-ProRule" id="PRU10133"/>
    </source>
</evidence>
<dbReference type="Pfam" id="PF00179">
    <property type="entry name" value="UQ_con"/>
    <property type="match status" value="1"/>
</dbReference>
<keyword evidence="4 7" id="KW-0067">ATP-binding</keyword>
<comment type="pathway">
    <text evidence="5">Protein modification.</text>
</comment>
<dbReference type="KEGG" id="ncs:NCAS_0E00780"/>
<dbReference type="OMA" id="WRAVMKG"/>